<dbReference type="AlphaFoldDB" id="A0A1B6FWJ9"/>
<organism evidence="1">
    <name type="scientific">Cuerna arida</name>
    <dbReference type="NCBI Taxonomy" id="1464854"/>
    <lineage>
        <taxon>Eukaryota</taxon>
        <taxon>Metazoa</taxon>
        <taxon>Ecdysozoa</taxon>
        <taxon>Arthropoda</taxon>
        <taxon>Hexapoda</taxon>
        <taxon>Insecta</taxon>
        <taxon>Pterygota</taxon>
        <taxon>Neoptera</taxon>
        <taxon>Paraneoptera</taxon>
        <taxon>Hemiptera</taxon>
        <taxon>Auchenorrhyncha</taxon>
        <taxon>Membracoidea</taxon>
        <taxon>Cicadellidae</taxon>
        <taxon>Cicadellinae</taxon>
        <taxon>Proconiini</taxon>
        <taxon>Cuerna</taxon>
    </lineage>
</organism>
<protein>
    <recommendedName>
        <fullName evidence="2">BUB1 N-terminal domain-containing protein</fullName>
    </recommendedName>
</protein>
<feature type="non-terminal residue" evidence="1">
    <location>
        <position position="117"/>
    </location>
</feature>
<name>A0A1B6FWJ9_9HEMI</name>
<reference evidence="1" key="1">
    <citation type="submission" date="2015-11" db="EMBL/GenBank/DDBJ databases">
        <title>De novo transcriptome assembly of four potential Pierce s Disease insect vectors from Arizona vineyards.</title>
        <authorList>
            <person name="Tassone E.E."/>
        </authorList>
    </citation>
    <scope>NUCLEOTIDE SEQUENCE</scope>
</reference>
<evidence type="ECO:0000313" key="1">
    <source>
        <dbReference type="EMBL" id="JAS54570.1"/>
    </source>
</evidence>
<gene>
    <name evidence="1" type="ORF">g.50701</name>
</gene>
<sequence>QLEVGLLSVPKNCNTRVDIWLAFLEFMGQHVKKDSPDSSASYLTLLNLALEQVSNVDSHCRFLRYYAWAQANFCNDLVAMRQAYGKVLECGENRSKYAIWIDFIGLELQFGDEKHRT</sequence>
<evidence type="ECO:0008006" key="2">
    <source>
        <dbReference type="Google" id="ProtNLM"/>
    </source>
</evidence>
<proteinExistence type="predicted"/>
<accession>A0A1B6FWJ9</accession>
<feature type="non-terminal residue" evidence="1">
    <location>
        <position position="1"/>
    </location>
</feature>
<dbReference type="EMBL" id="GECZ01015199">
    <property type="protein sequence ID" value="JAS54570.1"/>
    <property type="molecule type" value="Transcribed_RNA"/>
</dbReference>